<name>A0A1J1J7I1_9DIPT</name>
<dbReference type="EMBL" id="CVRI01000067">
    <property type="protein sequence ID" value="CRL06857.1"/>
    <property type="molecule type" value="Genomic_DNA"/>
</dbReference>
<dbReference type="AlphaFoldDB" id="A0A1J1J7I1"/>
<evidence type="ECO:0000313" key="1">
    <source>
        <dbReference type="EMBL" id="CRL06857.1"/>
    </source>
</evidence>
<proteinExistence type="predicted"/>
<sequence length="79" mass="8673">MDDDVETCYEGAGTCIEDRLCHSMLTLAVFKDECKNGKTCCLTHCGKFGQCRSEAHCPFPVVGDEDCNGRGKCCRGPLY</sequence>
<protein>
    <submittedName>
        <fullName evidence="1">CLUMA_CG019619, isoform A</fullName>
    </submittedName>
</protein>
<evidence type="ECO:0000313" key="2">
    <source>
        <dbReference type="Proteomes" id="UP000183832"/>
    </source>
</evidence>
<organism evidence="1 2">
    <name type="scientific">Clunio marinus</name>
    <dbReference type="NCBI Taxonomy" id="568069"/>
    <lineage>
        <taxon>Eukaryota</taxon>
        <taxon>Metazoa</taxon>
        <taxon>Ecdysozoa</taxon>
        <taxon>Arthropoda</taxon>
        <taxon>Hexapoda</taxon>
        <taxon>Insecta</taxon>
        <taxon>Pterygota</taxon>
        <taxon>Neoptera</taxon>
        <taxon>Endopterygota</taxon>
        <taxon>Diptera</taxon>
        <taxon>Nematocera</taxon>
        <taxon>Chironomoidea</taxon>
        <taxon>Chironomidae</taxon>
        <taxon>Clunio</taxon>
    </lineage>
</organism>
<gene>
    <name evidence="1" type="ORF">CLUMA_CG019619</name>
</gene>
<reference evidence="1 2" key="1">
    <citation type="submission" date="2015-04" db="EMBL/GenBank/DDBJ databases">
        <authorList>
            <person name="Syromyatnikov M.Y."/>
            <person name="Popov V.N."/>
        </authorList>
    </citation>
    <scope>NUCLEOTIDE SEQUENCE [LARGE SCALE GENOMIC DNA]</scope>
</reference>
<dbReference type="Proteomes" id="UP000183832">
    <property type="component" value="Unassembled WGS sequence"/>
</dbReference>
<accession>A0A1J1J7I1</accession>
<keyword evidence="2" id="KW-1185">Reference proteome</keyword>